<dbReference type="AlphaFoldDB" id="A0A1Y2A7N0"/>
<dbReference type="PANTHER" id="PTHR48051">
    <property type="match status" value="1"/>
</dbReference>
<dbReference type="PROSITE" id="PS51450">
    <property type="entry name" value="LRR"/>
    <property type="match status" value="1"/>
</dbReference>
<dbReference type="Pfam" id="PF23598">
    <property type="entry name" value="LRR_14"/>
    <property type="match status" value="1"/>
</dbReference>
<dbReference type="EMBL" id="MCFA01000009">
    <property type="protein sequence ID" value="ORY18035.1"/>
    <property type="molecule type" value="Genomic_DNA"/>
</dbReference>
<dbReference type="InterPro" id="IPR050216">
    <property type="entry name" value="LRR_domain-containing"/>
</dbReference>
<dbReference type="SMART" id="SM00369">
    <property type="entry name" value="LRR_TYP"/>
    <property type="match status" value="4"/>
</dbReference>
<feature type="region of interest" description="Disordered" evidence="3">
    <location>
        <begin position="671"/>
        <end position="699"/>
    </location>
</feature>
<sequence>MAEFAASIIGIVSAGAKVAFVLSQLAADMGAAGREARMISREIRTLCAVLKTLGETLEKVQHSEYYAHCAEMTKDMTTASMEMFTEMLDACESIRGMARGKGGKFGFTGRLQWAVFQKPKVVILRAALEAYKSDLALMLGTLNTAEKVMRRASIKISQAIVVEEQQDRSLLESLQLDQHASILELEQAKRQSEAGSADFEKEIGLSISPPAIAQDDPASEDPDQIFRESSLGEKLMASAREEIKTIRSSLSETQYFELQMVQDQVLRHSKRLSALMSEDHKRISQRWSTLLTSNPFIPVALETQEATLERHRLNPMMEPSLEQKSPGSGEDQGPNTPTNPLRVFHSWLLYLSVTERSKVLDTLLNDMGGDTLTIPSIHAPTPTGSRSQRHQIMPSPPDGDMKLMHPGMHPPDEEDRLRGHEIKGLVRRQVRSYGLKRRHFELARRGQSGEYGGLAVDLNHKKIGHVPDEIFDVMQCCVERLSLSNNHLTSVPRNLKTCTLLRFLDLSGNKFETIPDAIFSLHFLEVLDMARNHLRAIPEGIQQLVSLKVLSVEGNAITALPVSLGVMPNLRNLKYDDNPVTLSVKEALEARSDPRLGLEVPDHRDTLLLKRYLGSYGKIETKTSGMFGITRNKSLGRLRGSVAALLPIPASENLNTPQKTSPTTSIESMTSIHQHPWPSPPRSNVPVAKRPEPISPRHGRRIDRATISSPVALTASTNWLSYAAPDIASLQHHVSVPELRRGTTDTRAKKAPHLSMQVNLPVEDFTELRGILSNFEASQNVSDTLEDSPNVTLTHPSTRGQSHLELEGSSATQGPTHRRHHSHDVSSEHNSDLLATEKTASRRYSALVVPTHDLLLGNRKRQSVLLSPLHIASLGGIDEEGNPDTKNIDFTINEEDSQSGPESPSMIAEIKDPQILTSSPFTEVIDIKQKRRTIDWKGFGLGEPI</sequence>
<dbReference type="InterPro" id="IPR032675">
    <property type="entry name" value="LRR_dom_sf"/>
</dbReference>
<feature type="region of interest" description="Disordered" evidence="3">
    <location>
        <begin position="780"/>
        <end position="833"/>
    </location>
</feature>
<feature type="domain" description="Disease resistance R13L4/SHOC-2-like LRR" evidence="4">
    <location>
        <begin position="493"/>
        <end position="575"/>
    </location>
</feature>
<dbReference type="GO" id="GO:0005737">
    <property type="term" value="C:cytoplasm"/>
    <property type="evidence" value="ECO:0007669"/>
    <property type="project" value="TreeGrafter"/>
</dbReference>
<evidence type="ECO:0000256" key="2">
    <source>
        <dbReference type="ARBA" id="ARBA00022737"/>
    </source>
</evidence>
<proteinExistence type="predicted"/>
<dbReference type="SUPFAM" id="SSF52075">
    <property type="entry name" value="Outer arm dynein light chain 1"/>
    <property type="match status" value="1"/>
</dbReference>
<evidence type="ECO:0000256" key="3">
    <source>
        <dbReference type="SAM" id="MobiDB-lite"/>
    </source>
</evidence>
<dbReference type="Gene3D" id="3.80.10.10">
    <property type="entry name" value="Ribonuclease Inhibitor"/>
    <property type="match status" value="1"/>
</dbReference>
<organism evidence="5 6">
    <name type="scientific">Clohesyomyces aquaticus</name>
    <dbReference type="NCBI Taxonomy" id="1231657"/>
    <lineage>
        <taxon>Eukaryota</taxon>
        <taxon>Fungi</taxon>
        <taxon>Dikarya</taxon>
        <taxon>Ascomycota</taxon>
        <taxon>Pezizomycotina</taxon>
        <taxon>Dothideomycetes</taxon>
        <taxon>Pleosporomycetidae</taxon>
        <taxon>Pleosporales</taxon>
        <taxon>Lindgomycetaceae</taxon>
        <taxon>Clohesyomyces</taxon>
    </lineage>
</organism>
<dbReference type="InterPro" id="IPR055414">
    <property type="entry name" value="LRR_R13L4/SHOC2-like"/>
</dbReference>
<gene>
    <name evidence="5" type="ORF">BCR34DRAFT_554697</name>
</gene>
<dbReference type="PANTHER" id="PTHR48051:SF46">
    <property type="entry name" value="LEUCINE RICH REPEAT-CONTAINING DOMAIN PROTEIN"/>
    <property type="match status" value="1"/>
</dbReference>
<evidence type="ECO:0000256" key="1">
    <source>
        <dbReference type="ARBA" id="ARBA00022614"/>
    </source>
</evidence>
<evidence type="ECO:0000313" key="6">
    <source>
        <dbReference type="Proteomes" id="UP000193144"/>
    </source>
</evidence>
<protein>
    <recommendedName>
        <fullName evidence="4">Disease resistance R13L4/SHOC-2-like LRR domain-containing protein</fullName>
    </recommendedName>
</protein>
<name>A0A1Y2A7N0_9PLEO</name>
<keyword evidence="2" id="KW-0677">Repeat</keyword>
<feature type="region of interest" description="Disordered" evidence="3">
    <location>
        <begin position="312"/>
        <end position="338"/>
    </location>
</feature>
<keyword evidence="6" id="KW-1185">Reference proteome</keyword>
<dbReference type="InterPro" id="IPR003591">
    <property type="entry name" value="Leu-rich_rpt_typical-subtyp"/>
</dbReference>
<dbReference type="InterPro" id="IPR001611">
    <property type="entry name" value="Leu-rich_rpt"/>
</dbReference>
<evidence type="ECO:0000259" key="4">
    <source>
        <dbReference type="Pfam" id="PF23598"/>
    </source>
</evidence>
<dbReference type="Proteomes" id="UP000193144">
    <property type="component" value="Unassembled WGS sequence"/>
</dbReference>
<dbReference type="OrthoDB" id="1394818at2759"/>
<comment type="caution">
    <text evidence="5">The sequence shown here is derived from an EMBL/GenBank/DDBJ whole genome shotgun (WGS) entry which is preliminary data.</text>
</comment>
<feature type="compositionally biased region" description="Polar residues" evidence="3">
    <location>
        <begin position="780"/>
        <end position="801"/>
    </location>
</feature>
<reference evidence="5 6" key="1">
    <citation type="submission" date="2016-07" db="EMBL/GenBank/DDBJ databases">
        <title>Pervasive Adenine N6-methylation of Active Genes in Fungi.</title>
        <authorList>
            <consortium name="DOE Joint Genome Institute"/>
            <person name="Mondo S.J."/>
            <person name="Dannebaum R.O."/>
            <person name="Kuo R.C."/>
            <person name="Labutti K."/>
            <person name="Haridas S."/>
            <person name="Kuo A."/>
            <person name="Salamov A."/>
            <person name="Ahrendt S.R."/>
            <person name="Lipzen A."/>
            <person name="Sullivan W."/>
            <person name="Andreopoulos W.B."/>
            <person name="Clum A."/>
            <person name="Lindquist E."/>
            <person name="Daum C."/>
            <person name="Ramamoorthy G.K."/>
            <person name="Gryganskyi A."/>
            <person name="Culley D."/>
            <person name="Magnuson J.K."/>
            <person name="James T.Y."/>
            <person name="O'Malley M.A."/>
            <person name="Stajich J.E."/>
            <person name="Spatafora J.W."/>
            <person name="Visel A."/>
            <person name="Grigoriev I.V."/>
        </authorList>
    </citation>
    <scope>NUCLEOTIDE SEQUENCE [LARGE SCALE GENOMIC DNA]</scope>
    <source>
        <strain evidence="5 6">CBS 115471</strain>
    </source>
</reference>
<dbReference type="STRING" id="1231657.A0A1Y2A7N0"/>
<feature type="region of interest" description="Disordered" evidence="3">
    <location>
        <begin position="377"/>
        <end position="396"/>
    </location>
</feature>
<evidence type="ECO:0000313" key="5">
    <source>
        <dbReference type="EMBL" id="ORY18035.1"/>
    </source>
</evidence>
<keyword evidence="1" id="KW-0433">Leucine-rich repeat</keyword>
<accession>A0A1Y2A7N0</accession>